<organism evidence="3 4">
    <name type="scientific">Daphnia magna</name>
    <dbReference type="NCBI Taxonomy" id="35525"/>
    <lineage>
        <taxon>Eukaryota</taxon>
        <taxon>Metazoa</taxon>
        <taxon>Ecdysozoa</taxon>
        <taxon>Arthropoda</taxon>
        <taxon>Crustacea</taxon>
        <taxon>Branchiopoda</taxon>
        <taxon>Diplostraca</taxon>
        <taxon>Cladocera</taxon>
        <taxon>Anomopoda</taxon>
        <taxon>Daphniidae</taxon>
        <taxon>Daphnia</taxon>
    </lineage>
</organism>
<feature type="chain" id="PRO_5047481660" description="Secreted protein" evidence="2">
    <location>
        <begin position="16"/>
        <end position="108"/>
    </location>
</feature>
<keyword evidence="4" id="KW-1185">Reference proteome</keyword>
<dbReference type="EMBL" id="JAOYFB010000036">
    <property type="protein sequence ID" value="KAK4019520.1"/>
    <property type="molecule type" value="Genomic_DNA"/>
</dbReference>
<sequence length="108" mass="12811">MVCLVFFLLNLSVQALTIMDRFVFLFVRRNNTSRNVRYALSRLQLLRILHFYFFSFMCISSSDIQLPRPSHWFGFRLSFTSLSRRLGLFLAGLLQHAFNVRHILLSHI</sequence>
<comment type="caution">
    <text evidence="3">The sequence shown here is derived from an EMBL/GenBank/DDBJ whole genome shotgun (WGS) entry which is preliminary data.</text>
</comment>
<keyword evidence="2" id="KW-0732">Signal</keyword>
<feature type="transmembrane region" description="Helical" evidence="1">
    <location>
        <begin position="48"/>
        <end position="66"/>
    </location>
</feature>
<evidence type="ECO:0000313" key="4">
    <source>
        <dbReference type="Proteomes" id="UP001234178"/>
    </source>
</evidence>
<feature type="transmembrane region" description="Helical" evidence="1">
    <location>
        <begin position="6"/>
        <end position="27"/>
    </location>
</feature>
<evidence type="ECO:0000256" key="2">
    <source>
        <dbReference type="SAM" id="SignalP"/>
    </source>
</evidence>
<keyword evidence="1" id="KW-1133">Transmembrane helix</keyword>
<keyword evidence="1" id="KW-0472">Membrane</keyword>
<keyword evidence="1" id="KW-0812">Transmembrane</keyword>
<feature type="signal peptide" evidence="2">
    <location>
        <begin position="1"/>
        <end position="15"/>
    </location>
</feature>
<name>A0ABR0A2Z2_9CRUS</name>
<evidence type="ECO:0008006" key="5">
    <source>
        <dbReference type="Google" id="ProtNLM"/>
    </source>
</evidence>
<evidence type="ECO:0000256" key="1">
    <source>
        <dbReference type="SAM" id="Phobius"/>
    </source>
</evidence>
<gene>
    <name evidence="3" type="ORF">OUZ56_001535</name>
</gene>
<accession>A0ABR0A2Z2</accession>
<protein>
    <recommendedName>
        <fullName evidence="5">Secreted protein</fullName>
    </recommendedName>
</protein>
<reference evidence="3 4" key="1">
    <citation type="journal article" date="2023" name="Nucleic Acids Res.">
        <title>The hologenome of Daphnia magna reveals possible DNA methylation and microbiome-mediated evolution of the host genome.</title>
        <authorList>
            <person name="Chaturvedi A."/>
            <person name="Li X."/>
            <person name="Dhandapani V."/>
            <person name="Marshall H."/>
            <person name="Kissane S."/>
            <person name="Cuenca-Cambronero M."/>
            <person name="Asole G."/>
            <person name="Calvet F."/>
            <person name="Ruiz-Romero M."/>
            <person name="Marangio P."/>
            <person name="Guigo R."/>
            <person name="Rago D."/>
            <person name="Mirbahai L."/>
            <person name="Eastwood N."/>
            <person name="Colbourne J.K."/>
            <person name="Zhou J."/>
            <person name="Mallon E."/>
            <person name="Orsini L."/>
        </authorList>
    </citation>
    <scope>NUCLEOTIDE SEQUENCE [LARGE SCALE GENOMIC DNA]</scope>
    <source>
        <strain evidence="3">LRV0_1</strain>
    </source>
</reference>
<evidence type="ECO:0000313" key="3">
    <source>
        <dbReference type="EMBL" id="KAK4019520.1"/>
    </source>
</evidence>
<proteinExistence type="predicted"/>
<dbReference type="Proteomes" id="UP001234178">
    <property type="component" value="Unassembled WGS sequence"/>
</dbReference>